<evidence type="ECO:0000313" key="9">
    <source>
        <dbReference type="EMBL" id="UTV28689.1"/>
    </source>
</evidence>
<dbReference type="Pfam" id="PF02870">
    <property type="entry name" value="Methyltransf_1N"/>
    <property type="match status" value="1"/>
</dbReference>
<protein>
    <submittedName>
        <fullName evidence="9">Methylated-DNA--[protein]-cysteine S-methyltransferase</fullName>
        <ecNumber evidence="9">2.1.1.63</ecNumber>
    </submittedName>
</protein>
<keyword evidence="3 9" id="KW-0808">Transferase</keyword>
<reference evidence="9" key="1">
    <citation type="submission" date="2022-07" db="EMBL/GenBank/DDBJ databases">
        <title>Genome sequencing of Photobacterium atrarenae GJH2-4.</title>
        <authorList>
            <person name="Park S.-J."/>
        </authorList>
    </citation>
    <scope>NUCLEOTIDE SEQUENCE</scope>
    <source>
        <strain evidence="9">GJH2-4</strain>
    </source>
</reference>
<evidence type="ECO:0000256" key="6">
    <source>
        <dbReference type="ARBA" id="ARBA00049348"/>
    </source>
</evidence>
<evidence type="ECO:0000313" key="10">
    <source>
        <dbReference type="Proteomes" id="UP001057998"/>
    </source>
</evidence>
<dbReference type="CDD" id="cd06445">
    <property type="entry name" value="ATase"/>
    <property type="match status" value="1"/>
</dbReference>
<dbReference type="GO" id="GO:0032259">
    <property type="term" value="P:methylation"/>
    <property type="evidence" value="ECO:0007669"/>
    <property type="project" value="UniProtKB-KW"/>
</dbReference>
<keyword evidence="2 9" id="KW-0489">Methyltransferase</keyword>
<feature type="domain" description="Methylated-DNA-[protein]-cysteine S-methyltransferase DNA binding" evidence="7">
    <location>
        <begin position="74"/>
        <end position="152"/>
    </location>
</feature>
<comment type="catalytic activity">
    <reaction evidence="6">
        <text>a 6-O-methyl-2'-deoxyguanosine in DNA + L-cysteinyl-[protein] = S-methyl-L-cysteinyl-[protein] + a 2'-deoxyguanosine in DNA</text>
        <dbReference type="Rhea" id="RHEA:24000"/>
        <dbReference type="Rhea" id="RHEA-COMP:10131"/>
        <dbReference type="Rhea" id="RHEA-COMP:10132"/>
        <dbReference type="Rhea" id="RHEA-COMP:11367"/>
        <dbReference type="Rhea" id="RHEA-COMP:11368"/>
        <dbReference type="ChEBI" id="CHEBI:29950"/>
        <dbReference type="ChEBI" id="CHEBI:82612"/>
        <dbReference type="ChEBI" id="CHEBI:85445"/>
        <dbReference type="ChEBI" id="CHEBI:85448"/>
        <dbReference type="EC" id="2.1.1.63"/>
    </reaction>
</comment>
<sequence length="170" mass="18936">MYYDYLYSVLGKIYLLADHHGLRQLTIGSGGFCPDSSWERHPDFMHPYRTQLKEYLLGERQTFTLPLAPQGTLFQQQVWQAITEVPFGSCCSYQMLAGAMAQPAAAQAIGMAKNVNPIPIIIPCHRVLNEQGQPATCRYGQDVTLQLLALEAGQLTLLQPTPGTHTNRSK</sequence>
<keyword evidence="10" id="KW-1185">Reference proteome</keyword>
<dbReference type="Proteomes" id="UP001057998">
    <property type="component" value="Chromosome 1"/>
</dbReference>
<dbReference type="InterPro" id="IPR036631">
    <property type="entry name" value="MGMT_N_sf"/>
</dbReference>
<dbReference type="InterPro" id="IPR014048">
    <property type="entry name" value="MethylDNA_cys_MeTrfase_DNA-bd"/>
</dbReference>
<gene>
    <name evidence="9" type="ORF">NNL38_05425</name>
</gene>
<dbReference type="EMBL" id="CP101508">
    <property type="protein sequence ID" value="UTV28689.1"/>
    <property type="molecule type" value="Genomic_DNA"/>
</dbReference>
<accession>A0ABY5GIZ8</accession>
<dbReference type="InterPro" id="IPR008332">
    <property type="entry name" value="MethylG_MeTrfase_N"/>
</dbReference>
<comment type="catalytic activity">
    <reaction evidence="1">
        <text>a 4-O-methyl-thymidine in DNA + L-cysteinyl-[protein] = a thymidine in DNA + S-methyl-L-cysteinyl-[protein]</text>
        <dbReference type="Rhea" id="RHEA:53428"/>
        <dbReference type="Rhea" id="RHEA-COMP:10131"/>
        <dbReference type="Rhea" id="RHEA-COMP:10132"/>
        <dbReference type="Rhea" id="RHEA-COMP:13555"/>
        <dbReference type="Rhea" id="RHEA-COMP:13556"/>
        <dbReference type="ChEBI" id="CHEBI:29950"/>
        <dbReference type="ChEBI" id="CHEBI:82612"/>
        <dbReference type="ChEBI" id="CHEBI:137386"/>
        <dbReference type="ChEBI" id="CHEBI:137387"/>
        <dbReference type="EC" id="2.1.1.63"/>
    </reaction>
</comment>
<dbReference type="SUPFAM" id="SSF46767">
    <property type="entry name" value="Methylated DNA-protein cysteine methyltransferase, C-terminal domain"/>
    <property type="match status" value="1"/>
</dbReference>
<dbReference type="GO" id="GO:0003908">
    <property type="term" value="F:methylated-DNA-[protein]-cysteine S-methyltransferase activity"/>
    <property type="evidence" value="ECO:0007669"/>
    <property type="project" value="UniProtKB-EC"/>
</dbReference>
<dbReference type="PANTHER" id="PTHR10815:SF5">
    <property type="entry name" value="METHYLATED-DNA--PROTEIN-CYSTEINE METHYLTRANSFERASE"/>
    <property type="match status" value="1"/>
</dbReference>
<dbReference type="InterPro" id="IPR036217">
    <property type="entry name" value="MethylDNA_cys_MeTrfase_DNAb"/>
</dbReference>
<dbReference type="Gene3D" id="3.30.160.70">
    <property type="entry name" value="Methylated DNA-protein cysteine methyltransferase domain"/>
    <property type="match status" value="1"/>
</dbReference>
<keyword evidence="4" id="KW-0227">DNA damage</keyword>
<dbReference type="SUPFAM" id="SSF53155">
    <property type="entry name" value="Methylated DNA-protein cysteine methyltransferase domain"/>
    <property type="match status" value="1"/>
</dbReference>
<dbReference type="EC" id="2.1.1.63" evidence="9"/>
<evidence type="ECO:0000259" key="7">
    <source>
        <dbReference type="Pfam" id="PF01035"/>
    </source>
</evidence>
<evidence type="ECO:0000259" key="8">
    <source>
        <dbReference type="Pfam" id="PF02870"/>
    </source>
</evidence>
<feature type="domain" description="Methylguanine DNA methyltransferase ribonuclease-like" evidence="8">
    <location>
        <begin position="1"/>
        <end position="69"/>
    </location>
</feature>
<dbReference type="NCBIfam" id="TIGR00589">
    <property type="entry name" value="ogt"/>
    <property type="match status" value="1"/>
</dbReference>
<dbReference type="PROSITE" id="PS00374">
    <property type="entry name" value="MGMT"/>
    <property type="match status" value="1"/>
</dbReference>
<keyword evidence="5" id="KW-0234">DNA repair</keyword>
<dbReference type="Pfam" id="PF01035">
    <property type="entry name" value="DNA_binding_1"/>
    <property type="match status" value="1"/>
</dbReference>
<evidence type="ECO:0000256" key="1">
    <source>
        <dbReference type="ARBA" id="ARBA00001286"/>
    </source>
</evidence>
<dbReference type="Gene3D" id="1.10.10.10">
    <property type="entry name" value="Winged helix-like DNA-binding domain superfamily/Winged helix DNA-binding domain"/>
    <property type="match status" value="1"/>
</dbReference>
<evidence type="ECO:0000256" key="3">
    <source>
        <dbReference type="ARBA" id="ARBA00022679"/>
    </source>
</evidence>
<evidence type="ECO:0000256" key="4">
    <source>
        <dbReference type="ARBA" id="ARBA00022763"/>
    </source>
</evidence>
<evidence type="ECO:0000256" key="5">
    <source>
        <dbReference type="ARBA" id="ARBA00023204"/>
    </source>
</evidence>
<dbReference type="PANTHER" id="PTHR10815">
    <property type="entry name" value="METHYLATED-DNA--PROTEIN-CYSTEINE METHYLTRANSFERASE"/>
    <property type="match status" value="1"/>
</dbReference>
<organism evidence="9 10">
    <name type="scientific">Photobacterium atrarenae</name>
    <dbReference type="NCBI Taxonomy" id="865757"/>
    <lineage>
        <taxon>Bacteria</taxon>
        <taxon>Pseudomonadati</taxon>
        <taxon>Pseudomonadota</taxon>
        <taxon>Gammaproteobacteria</taxon>
        <taxon>Vibrionales</taxon>
        <taxon>Vibrionaceae</taxon>
        <taxon>Photobacterium</taxon>
    </lineage>
</organism>
<dbReference type="InterPro" id="IPR001497">
    <property type="entry name" value="MethylDNA_cys_MeTrfase_AS"/>
</dbReference>
<dbReference type="RefSeq" id="WP_255390007.1">
    <property type="nucleotide sequence ID" value="NZ_CP101508.1"/>
</dbReference>
<proteinExistence type="predicted"/>
<evidence type="ECO:0000256" key="2">
    <source>
        <dbReference type="ARBA" id="ARBA00022603"/>
    </source>
</evidence>
<name>A0ABY5GIZ8_9GAMM</name>
<dbReference type="InterPro" id="IPR036388">
    <property type="entry name" value="WH-like_DNA-bd_sf"/>
</dbReference>